<dbReference type="InterPro" id="IPR001135">
    <property type="entry name" value="NADH_Q_OxRdtase_suD"/>
</dbReference>
<evidence type="ECO:0000313" key="3">
    <source>
        <dbReference type="EMBL" id="QOV89958.1"/>
    </source>
</evidence>
<comment type="catalytic activity">
    <reaction evidence="1">
        <text>a quinone + NADH + 5 H(+)(in) = a quinol + NAD(+) + 4 H(+)(out)</text>
        <dbReference type="Rhea" id="RHEA:57888"/>
        <dbReference type="ChEBI" id="CHEBI:15378"/>
        <dbReference type="ChEBI" id="CHEBI:24646"/>
        <dbReference type="ChEBI" id="CHEBI:57540"/>
        <dbReference type="ChEBI" id="CHEBI:57945"/>
        <dbReference type="ChEBI" id="CHEBI:132124"/>
    </reaction>
</comment>
<dbReference type="KEGG" id="hbs:IPV69_00875"/>
<keyword evidence="1" id="KW-0520">NAD</keyword>
<dbReference type="AlphaFoldDB" id="A0A7M2WWP5"/>
<organism evidence="3 4">
    <name type="scientific">Humisphaera borealis</name>
    <dbReference type="NCBI Taxonomy" id="2807512"/>
    <lineage>
        <taxon>Bacteria</taxon>
        <taxon>Pseudomonadati</taxon>
        <taxon>Planctomycetota</taxon>
        <taxon>Phycisphaerae</taxon>
        <taxon>Tepidisphaerales</taxon>
        <taxon>Tepidisphaeraceae</taxon>
        <taxon>Humisphaera</taxon>
    </lineage>
</organism>
<proteinExistence type="inferred from homology"/>
<sequence>MTTSSPKTLAYDLLPGGGDDQIDVATEEMLVNMGPQHPSTHGVLRVVLRTDGEMVLDAVAHLGYLHRCKEKIAENLAYFQFMPYTDRLDYLSAMNNNHAWSMAVEKLANIEVPQRAEYIRVIAAELNRIASHLVSFGTYGLDMGAFSPFLYAFREREYILDLFEQLCGARLTLSYINVGGVTWDLPPLFLEKLTEFLDYFEPKVDEYNALLTRNHIFIKRTANIGVVSKQLAIDYALSGPMIRGSGIPMDLRRDRPYSVYPKLEFDVCVGDGQVGQLGDCWDRYWVKMQEMKQCIRILRQAIAQVPDGPYRAKLPKSLKVPPGEVYFEAENPRGHLGFFIESQGGTIPYRVKIRGPSFVNLACLSELCRGVLLADVPAIIGSIDIVMGETDR</sequence>
<evidence type="ECO:0000313" key="4">
    <source>
        <dbReference type="Proteomes" id="UP000593765"/>
    </source>
</evidence>
<comment type="subcellular location">
    <subcellularLocation>
        <location evidence="1">Cell membrane</location>
        <topology evidence="1">Peripheral membrane protein</topology>
        <orientation evidence="1">Cytoplasmic side</orientation>
    </subcellularLocation>
</comment>
<dbReference type="GO" id="GO:0051287">
    <property type="term" value="F:NAD binding"/>
    <property type="evidence" value="ECO:0007669"/>
    <property type="project" value="InterPro"/>
</dbReference>
<dbReference type="Gene3D" id="1.10.645.10">
    <property type="entry name" value="Cytochrome-c3 Hydrogenase, chain B"/>
    <property type="match status" value="1"/>
</dbReference>
<dbReference type="EC" id="7.1.1.-" evidence="1"/>
<keyword evidence="1" id="KW-1003">Cell membrane</keyword>
<dbReference type="SUPFAM" id="SSF56762">
    <property type="entry name" value="HydB/Nqo4-like"/>
    <property type="match status" value="1"/>
</dbReference>
<dbReference type="Pfam" id="PF00346">
    <property type="entry name" value="Complex1_49kDa"/>
    <property type="match status" value="2"/>
</dbReference>
<dbReference type="InterPro" id="IPR022885">
    <property type="entry name" value="NDH1_su_D/H"/>
</dbReference>
<feature type="domain" description="NADH-quinone oxidoreductase subunit D" evidence="2">
    <location>
        <begin position="317"/>
        <end position="392"/>
    </location>
</feature>
<dbReference type="InterPro" id="IPR029014">
    <property type="entry name" value="NiFe-Hase_large"/>
</dbReference>
<accession>A0A7M2WWP5</accession>
<comment type="function">
    <text evidence="1">NDH-1 shuttles electrons from NADH, via FMN and iron-sulfur (Fe-S) centers, to quinones in the respiratory chain. The immediate electron acceptor for the enzyme in this species is believed to be ubiquinone. Couples the redox reaction to proton translocation (for every two electrons transferred, four hydrogen ions are translocated across the cytoplasmic membrane), and thus conserves the redox energy in a proton gradient.</text>
</comment>
<comment type="similarity">
    <text evidence="1">Belongs to the complex I 49 kDa subunit family.</text>
</comment>
<keyword evidence="1" id="KW-0874">Quinone</keyword>
<dbReference type="GO" id="GO:0050136">
    <property type="term" value="F:NADH dehydrogenase (quinone) (non-electrogenic) activity"/>
    <property type="evidence" value="ECO:0007669"/>
    <property type="project" value="UniProtKB-UniRule"/>
</dbReference>
<evidence type="ECO:0000259" key="2">
    <source>
        <dbReference type="Pfam" id="PF00346"/>
    </source>
</evidence>
<dbReference type="Proteomes" id="UP000593765">
    <property type="component" value="Chromosome"/>
</dbReference>
<dbReference type="EMBL" id="CP063458">
    <property type="protein sequence ID" value="QOV89958.1"/>
    <property type="molecule type" value="Genomic_DNA"/>
</dbReference>
<keyword evidence="1" id="KW-1278">Translocase</keyword>
<dbReference type="NCBIfam" id="NF004739">
    <property type="entry name" value="PRK06075.1"/>
    <property type="match status" value="1"/>
</dbReference>
<evidence type="ECO:0000256" key="1">
    <source>
        <dbReference type="HAMAP-Rule" id="MF_01358"/>
    </source>
</evidence>
<comment type="subunit">
    <text evidence="1">NDH-1 is composed of 14 different subunits. Subunits NuoB, C, D, E, F, and G constitute the peripheral sector of the complex.</text>
</comment>
<dbReference type="PANTHER" id="PTHR11993">
    <property type="entry name" value="NADH-UBIQUINONE OXIDOREDUCTASE 49 KDA SUBUNIT"/>
    <property type="match status" value="1"/>
</dbReference>
<dbReference type="GO" id="GO:0048038">
    <property type="term" value="F:quinone binding"/>
    <property type="evidence" value="ECO:0007669"/>
    <property type="project" value="UniProtKB-KW"/>
</dbReference>
<dbReference type="HAMAP" id="MF_01358">
    <property type="entry name" value="NDH1_NuoD"/>
    <property type="match status" value="1"/>
</dbReference>
<dbReference type="RefSeq" id="WP_206293022.1">
    <property type="nucleotide sequence ID" value="NZ_CP063458.1"/>
</dbReference>
<reference evidence="3 4" key="1">
    <citation type="submission" date="2020-10" db="EMBL/GenBank/DDBJ databases">
        <title>Wide distribution of Phycisphaera-like planctomycetes from WD2101 soil group in peatlands and genome analysis of the first cultivated representative.</title>
        <authorList>
            <person name="Dedysh S.N."/>
            <person name="Beletsky A.V."/>
            <person name="Ivanova A."/>
            <person name="Kulichevskaya I.S."/>
            <person name="Suzina N.E."/>
            <person name="Philippov D.A."/>
            <person name="Rakitin A.L."/>
            <person name="Mardanov A.V."/>
            <person name="Ravin N.V."/>
        </authorList>
    </citation>
    <scope>NUCLEOTIDE SEQUENCE [LARGE SCALE GENOMIC DNA]</scope>
    <source>
        <strain evidence="3 4">M1803</strain>
    </source>
</reference>
<keyword evidence="1" id="KW-0813">Transport</keyword>
<keyword evidence="1" id="KW-0830">Ubiquinone</keyword>
<feature type="domain" description="NADH-quinone oxidoreductase subunit D" evidence="2">
    <location>
        <begin position="142"/>
        <end position="316"/>
    </location>
</feature>
<keyword evidence="1" id="KW-0472">Membrane</keyword>
<keyword evidence="3" id="KW-0560">Oxidoreductase</keyword>
<dbReference type="GO" id="GO:0005886">
    <property type="term" value="C:plasma membrane"/>
    <property type="evidence" value="ECO:0007669"/>
    <property type="project" value="UniProtKB-SubCell"/>
</dbReference>
<keyword evidence="4" id="KW-1185">Reference proteome</keyword>
<gene>
    <name evidence="1" type="primary">nuoD</name>
    <name evidence="3" type="ORF">IPV69_00875</name>
</gene>
<dbReference type="PANTHER" id="PTHR11993:SF10">
    <property type="entry name" value="NADH DEHYDROGENASE [UBIQUINONE] IRON-SULFUR PROTEIN 2, MITOCHONDRIAL"/>
    <property type="match status" value="1"/>
</dbReference>
<protein>
    <recommendedName>
        <fullName evidence="1">NADH-quinone oxidoreductase subunit D</fullName>
        <ecNumber evidence="1">7.1.1.-</ecNumber>
    </recommendedName>
    <alternativeName>
        <fullName evidence="1">NADH dehydrogenase I subunit D</fullName>
    </alternativeName>
    <alternativeName>
        <fullName evidence="1">NDH-1 subunit D</fullName>
    </alternativeName>
</protein>
<name>A0A7M2WWP5_9BACT</name>